<dbReference type="AlphaFoldDB" id="A0A484K5H7"/>
<dbReference type="Proteomes" id="UP000595140">
    <property type="component" value="Unassembled WGS sequence"/>
</dbReference>
<sequence>MDSIARPLAWETFLTAALTSFPRDSPSPRWQSLIILPRTAVSIQTPSPSPHRQRQKMAGNSPEPGIVPEFSGDLKELYAICDAEDEISPEIGEEMVERVMHELLKEITGAGSLPPSPSGGFMVSESCGPAALSGSGSTVMAGIELSCCSGARALSGFPAGQCGGNGSGVEERVAGEMQYTTVRGGGEGCGGIFPDEDEWLTVFLSYSPPELDEWF</sequence>
<evidence type="ECO:0000313" key="2">
    <source>
        <dbReference type="EMBL" id="VFQ60800.1"/>
    </source>
</evidence>
<proteinExistence type="predicted"/>
<organism evidence="2 3">
    <name type="scientific">Cuscuta campestris</name>
    <dbReference type="NCBI Taxonomy" id="132261"/>
    <lineage>
        <taxon>Eukaryota</taxon>
        <taxon>Viridiplantae</taxon>
        <taxon>Streptophyta</taxon>
        <taxon>Embryophyta</taxon>
        <taxon>Tracheophyta</taxon>
        <taxon>Spermatophyta</taxon>
        <taxon>Magnoliopsida</taxon>
        <taxon>eudicotyledons</taxon>
        <taxon>Gunneridae</taxon>
        <taxon>Pentapetalae</taxon>
        <taxon>asterids</taxon>
        <taxon>lamiids</taxon>
        <taxon>Solanales</taxon>
        <taxon>Convolvulaceae</taxon>
        <taxon>Cuscuteae</taxon>
        <taxon>Cuscuta</taxon>
        <taxon>Cuscuta subgen. Grammica</taxon>
        <taxon>Cuscuta sect. Cleistogrammica</taxon>
    </lineage>
</organism>
<dbReference type="OrthoDB" id="1660894at2759"/>
<reference evidence="2 3" key="1">
    <citation type="submission" date="2018-04" db="EMBL/GenBank/DDBJ databases">
        <authorList>
            <person name="Vogel A."/>
        </authorList>
    </citation>
    <scope>NUCLEOTIDE SEQUENCE [LARGE SCALE GENOMIC DNA]</scope>
</reference>
<dbReference type="PANTHER" id="PTHR37265">
    <property type="entry name" value="OS01G0195300 PROTEIN"/>
    <property type="match status" value="1"/>
</dbReference>
<evidence type="ECO:0000313" key="3">
    <source>
        <dbReference type="Proteomes" id="UP000595140"/>
    </source>
</evidence>
<dbReference type="EMBL" id="OOIL02000116">
    <property type="protein sequence ID" value="VFQ60800.1"/>
    <property type="molecule type" value="Genomic_DNA"/>
</dbReference>
<dbReference type="PANTHER" id="PTHR37265:SF8">
    <property type="match status" value="1"/>
</dbReference>
<name>A0A484K5H7_9ASTE</name>
<accession>A0A484K5H7</accession>
<keyword evidence="3" id="KW-1185">Reference proteome</keyword>
<protein>
    <submittedName>
        <fullName evidence="2">Uncharacterized protein</fullName>
    </submittedName>
</protein>
<evidence type="ECO:0000256" key="1">
    <source>
        <dbReference type="SAM" id="MobiDB-lite"/>
    </source>
</evidence>
<feature type="region of interest" description="Disordered" evidence="1">
    <location>
        <begin position="41"/>
        <end position="63"/>
    </location>
</feature>
<gene>
    <name evidence="2" type="ORF">CCAM_LOCUS2576</name>
</gene>